<dbReference type="AlphaFoldDB" id="A0A093GUQ1"/>
<reference evidence="1 2" key="1">
    <citation type="submission" date="2014-04" db="EMBL/GenBank/DDBJ databases">
        <title>Genome evolution of avian class.</title>
        <authorList>
            <person name="Zhang G."/>
            <person name="Li C."/>
        </authorList>
    </citation>
    <scope>NUCLEOTIDE SEQUENCE [LARGE SCALE GENOMIC DNA]</scope>
    <source>
        <strain evidence="1">BGI_N308</strain>
    </source>
</reference>
<dbReference type="EMBL" id="KL205757">
    <property type="protein sequence ID" value="KFV74028.1"/>
    <property type="molecule type" value="Genomic_DNA"/>
</dbReference>
<feature type="non-terminal residue" evidence="1">
    <location>
        <position position="55"/>
    </location>
</feature>
<accession>A0A093GUQ1</accession>
<organism evidence="1 2">
    <name type="scientific">Struthio camelus australis</name>
    <dbReference type="NCBI Taxonomy" id="441894"/>
    <lineage>
        <taxon>Eukaryota</taxon>
        <taxon>Metazoa</taxon>
        <taxon>Chordata</taxon>
        <taxon>Craniata</taxon>
        <taxon>Vertebrata</taxon>
        <taxon>Euteleostomi</taxon>
        <taxon>Archelosauria</taxon>
        <taxon>Archosauria</taxon>
        <taxon>Dinosauria</taxon>
        <taxon>Saurischia</taxon>
        <taxon>Theropoda</taxon>
        <taxon>Coelurosauria</taxon>
        <taxon>Aves</taxon>
        <taxon>Palaeognathae</taxon>
        <taxon>Struthioniformes</taxon>
        <taxon>Struthionidae</taxon>
        <taxon>Struthio</taxon>
    </lineage>
</organism>
<protein>
    <submittedName>
        <fullName evidence="1">Uncharacterized protein</fullName>
    </submittedName>
</protein>
<evidence type="ECO:0000313" key="2">
    <source>
        <dbReference type="Proteomes" id="UP000053584"/>
    </source>
</evidence>
<feature type="non-terminal residue" evidence="1">
    <location>
        <position position="1"/>
    </location>
</feature>
<sequence length="55" mass="6609">NGQKLNHRQFHLNVRKNFFTVRVPEHWNRLPREVGESPLLEIFKTRLDVILGNML</sequence>
<evidence type="ECO:0000313" key="1">
    <source>
        <dbReference type="EMBL" id="KFV74028.1"/>
    </source>
</evidence>
<proteinExistence type="predicted"/>
<dbReference type="Proteomes" id="UP000053584">
    <property type="component" value="Unassembled WGS sequence"/>
</dbReference>
<keyword evidence="2" id="KW-1185">Reference proteome</keyword>
<name>A0A093GUQ1_STRCA</name>
<gene>
    <name evidence="1" type="ORF">N308_04859</name>
</gene>